<dbReference type="InterPro" id="IPR046357">
    <property type="entry name" value="PPIase_dom_sf"/>
</dbReference>
<keyword evidence="5 14" id="KW-0812">Transmembrane</keyword>
<evidence type="ECO:0000256" key="14">
    <source>
        <dbReference type="SAM" id="Phobius"/>
    </source>
</evidence>
<keyword evidence="17" id="KW-1185">Reference proteome</keyword>
<dbReference type="Pfam" id="PF13145">
    <property type="entry name" value="Rotamase_2"/>
    <property type="match status" value="1"/>
</dbReference>
<evidence type="ECO:0000256" key="1">
    <source>
        <dbReference type="ARBA" id="ARBA00004382"/>
    </source>
</evidence>
<evidence type="ECO:0000256" key="11">
    <source>
        <dbReference type="ARBA" id="ARBA00038408"/>
    </source>
</evidence>
<evidence type="ECO:0000256" key="2">
    <source>
        <dbReference type="ARBA" id="ARBA00018370"/>
    </source>
</evidence>
<dbReference type="Pfam" id="PF13624">
    <property type="entry name" value="SurA_N_3"/>
    <property type="match status" value="1"/>
</dbReference>
<keyword evidence="7 14" id="KW-0472">Membrane</keyword>
<dbReference type="RefSeq" id="WP_097929192.1">
    <property type="nucleotide sequence ID" value="NZ_OCTN01000002.1"/>
</dbReference>
<evidence type="ECO:0000256" key="9">
    <source>
        <dbReference type="ARBA" id="ARBA00030642"/>
    </source>
</evidence>
<proteinExistence type="inferred from homology"/>
<dbReference type="SUPFAM" id="SSF54534">
    <property type="entry name" value="FKBP-like"/>
    <property type="match status" value="1"/>
</dbReference>
<dbReference type="GO" id="GO:0003755">
    <property type="term" value="F:peptidyl-prolyl cis-trans isomerase activity"/>
    <property type="evidence" value="ECO:0007669"/>
    <property type="project" value="InterPro"/>
</dbReference>
<dbReference type="Gene3D" id="3.10.50.40">
    <property type="match status" value="1"/>
</dbReference>
<evidence type="ECO:0000313" key="16">
    <source>
        <dbReference type="EMBL" id="SOH93619.1"/>
    </source>
</evidence>
<dbReference type="AlphaFoldDB" id="A0A2C9CTB4"/>
<keyword evidence="3" id="KW-1003">Cell membrane</keyword>
<keyword evidence="16" id="KW-0413">Isomerase</keyword>
<comment type="similarity">
    <text evidence="11">Belongs to the PpiD chaperone family.</text>
</comment>
<dbReference type="InterPro" id="IPR027304">
    <property type="entry name" value="Trigger_fact/SurA_dom_sf"/>
</dbReference>
<sequence length="619" mass="66233">MLSTMRSKKSGFFGWILIILLIAGLGAFGFTDILTGGSASSVAKVGKTDVTVTEYRVAFENRVNAIQNQFGISIDAQTAQAQGIDQQVLGELLRSAALRDEATQLGVSTPDEVVQRQLLETPGLANAAGQFDTASYNFFLSQRGLNPARFEALMRDSETVATVSTLVGEGSALPPVAADTLLTFLGEERSIDWVLVPADPLILDLAGDDVLQTYLEENADQFRTPEQRVISYARLTPAMIAATLDYDDDALRAEYERDLFQYQTPEQRIVDRLAFSDSAAAEAARTAIDAGETSLADLAVERGLDASSISLGLIDATSLERAAREVVFATEETGIVGPVNTDLGPVLFAVNAIVPANETSFEDARATIQSNLAIIEAEDIVIDESLNVEELIAGGATIENIAEETAYEFGTTTVSQGQVGGLPPEVVAEAFASDIGADRDQVEAGTLSYYAVRVDEIIEPTLPDLADIRDAVSEAWRDDAARDAAVQRAEALQTALSDGLTLSLLAEREDLQLQSDDGITRDADVGFLPADTIAQLFEGEVGDTLVISDEAGAILISLSAITPYNLEDEAAQTLRTLFIEQTRADVEADTIGYFANAIADERGITVNQSILDQIVLSLR</sequence>
<evidence type="ECO:0000256" key="5">
    <source>
        <dbReference type="ARBA" id="ARBA00022692"/>
    </source>
</evidence>
<protein>
    <recommendedName>
        <fullName evidence="2">Parvulin-like PPIase</fullName>
    </recommendedName>
    <alternativeName>
        <fullName evidence="9">Peptidyl-prolyl cis-trans isomerase plp</fullName>
    </alternativeName>
    <alternativeName>
        <fullName evidence="12">Periplasmic chaperone PpiD</fullName>
    </alternativeName>
    <alternativeName>
        <fullName evidence="13">Periplasmic folding chaperone</fullName>
    </alternativeName>
    <alternativeName>
        <fullName evidence="10">Rotamase plp</fullName>
    </alternativeName>
</protein>
<gene>
    <name evidence="16" type="ORF">SAMN06273572_102296</name>
</gene>
<evidence type="ECO:0000256" key="3">
    <source>
        <dbReference type="ARBA" id="ARBA00022475"/>
    </source>
</evidence>
<evidence type="ECO:0000256" key="7">
    <source>
        <dbReference type="ARBA" id="ARBA00023136"/>
    </source>
</evidence>
<accession>A0A2C9CTB4</accession>
<evidence type="ECO:0000256" key="12">
    <source>
        <dbReference type="ARBA" id="ARBA00040743"/>
    </source>
</evidence>
<feature type="transmembrane region" description="Helical" evidence="14">
    <location>
        <begin position="12"/>
        <end position="30"/>
    </location>
</feature>
<dbReference type="PANTHER" id="PTHR47529">
    <property type="entry name" value="PEPTIDYL-PROLYL CIS-TRANS ISOMERASE D"/>
    <property type="match status" value="1"/>
</dbReference>
<name>A0A2C9CTB4_9RHOB</name>
<evidence type="ECO:0000256" key="13">
    <source>
        <dbReference type="ARBA" id="ARBA00042775"/>
    </source>
</evidence>
<evidence type="ECO:0000259" key="15">
    <source>
        <dbReference type="Pfam" id="PF13145"/>
    </source>
</evidence>
<evidence type="ECO:0000313" key="17">
    <source>
        <dbReference type="Proteomes" id="UP000220034"/>
    </source>
</evidence>
<reference evidence="17" key="1">
    <citation type="submission" date="2017-09" db="EMBL/GenBank/DDBJ databases">
        <authorList>
            <person name="Varghese N."/>
            <person name="Submissions S."/>
        </authorList>
    </citation>
    <scope>NUCLEOTIDE SEQUENCE [LARGE SCALE GENOMIC DNA]</scope>
    <source>
        <strain evidence="17">C7</strain>
    </source>
</reference>
<keyword evidence="4" id="KW-0997">Cell inner membrane</keyword>
<dbReference type="InterPro" id="IPR052029">
    <property type="entry name" value="PpiD_chaperone"/>
</dbReference>
<comment type="subcellular location">
    <subcellularLocation>
        <location evidence="1">Cell inner membrane</location>
        <topology evidence="1">Single-pass type II membrane protein</topology>
        <orientation evidence="1">Periplasmic side</orientation>
    </subcellularLocation>
</comment>
<evidence type="ECO:0000256" key="6">
    <source>
        <dbReference type="ARBA" id="ARBA00022989"/>
    </source>
</evidence>
<evidence type="ECO:0000256" key="10">
    <source>
        <dbReference type="ARBA" id="ARBA00031484"/>
    </source>
</evidence>
<dbReference type="SUPFAM" id="SSF109998">
    <property type="entry name" value="Triger factor/SurA peptide-binding domain-like"/>
    <property type="match status" value="1"/>
</dbReference>
<evidence type="ECO:0000256" key="4">
    <source>
        <dbReference type="ARBA" id="ARBA00022519"/>
    </source>
</evidence>
<dbReference type="PANTHER" id="PTHR47529:SF1">
    <property type="entry name" value="PERIPLASMIC CHAPERONE PPID"/>
    <property type="match status" value="1"/>
</dbReference>
<keyword evidence="8" id="KW-0143">Chaperone</keyword>
<dbReference type="Proteomes" id="UP000220034">
    <property type="component" value="Unassembled WGS sequence"/>
</dbReference>
<dbReference type="InterPro" id="IPR000297">
    <property type="entry name" value="PPIase_PpiC"/>
</dbReference>
<dbReference type="GO" id="GO:0005886">
    <property type="term" value="C:plasma membrane"/>
    <property type="evidence" value="ECO:0007669"/>
    <property type="project" value="UniProtKB-SubCell"/>
</dbReference>
<dbReference type="OrthoDB" id="9768393at2"/>
<keyword evidence="6 14" id="KW-1133">Transmembrane helix</keyword>
<evidence type="ECO:0000256" key="8">
    <source>
        <dbReference type="ARBA" id="ARBA00023186"/>
    </source>
</evidence>
<organism evidence="16 17">
    <name type="scientific">Pontivivens marinum</name>
    <dbReference type="NCBI Taxonomy" id="1690039"/>
    <lineage>
        <taxon>Bacteria</taxon>
        <taxon>Pseudomonadati</taxon>
        <taxon>Pseudomonadota</taxon>
        <taxon>Alphaproteobacteria</taxon>
        <taxon>Rhodobacterales</taxon>
        <taxon>Paracoccaceae</taxon>
        <taxon>Pontivivens</taxon>
    </lineage>
</organism>
<dbReference type="EMBL" id="OCTN01000002">
    <property type="protein sequence ID" value="SOH93619.1"/>
    <property type="molecule type" value="Genomic_DNA"/>
</dbReference>
<feature type="domain" description="PpiC" evidence="15">
    <location>
        <begin position="247"/>
        <end position="365"/>
    </location>
</feature>